<name>A0AA88TRN6_9TELE</name>
<feature type="compositionally biased region" description="Gly residues" evidence="1">
    <location>
        <begin position="55"/>
        <end position="66"/>
    </location>
</feature>
<proteinExistence type="predicted"/>
<feature type="chain" id="PRO_5041722303" description="Secreted protein" evidence="2">
    <location>
        <begin position="25"/>
        <end position="73"/>
    </location>
</feature>
<keyword evidence="4" id="KW-1185">Reference proteome</keyword>
<evidence type="ECO:0000313" key="3">
    <source>
        <dbReference type="EMBL" id="KAK2903609.1"/>
    </source>
</evidence>
<feature type="region of interest" description="Disordered" evidence="1">
    <location>
        <begin position="39"/>
        <end position="73"/>
    </location>
</feature>
<comment type="caution">
    <text evidence="3">The sequence shown here is derived from an EMBL/GenBank/DDBJ whole genome shotgun (WGS) entry which is preliminary data.</text>
</comment>
<keyword evidence="2" id="KW-0732">Signal</keyword>
<reference evidence="3" key="1">
    <citation type="submission" date="2023-08" db="EMBL/GenBank/DDBJ databases">
        <title>Chromosome-level Genome Assembly of mud carp (Cirrhinus molitorella).</title>
        <authorList>
            <person name="Liu H."/>
        </authorList>
    </citation>
    <scope>NUCLEOTIDE SEQUENCE</scope>
    <source>
        <strain evidence="3">Prfri</strain>
        <tissue evidence="3">Muscle</tissue>
    </source>
</reference>
<dbReference type="EMBL" id="JAUYZG010000007">
    <property type="protein sequence ID" value="KAK2903609.1"/>
    <property type="molecule type" value="Genomic_DNA"/>
</dbReference>
<dbReference type="AlphaFoldDB" id="A0AA88TRN6"/>
<evidence type="ECO:0000313" key="4">
    <source>
        <dbReference type="Proteomes" id="UP001187343"/>
    </source>
</evidence>
<protein>
    <recommendedName>
        <fullName evidence="5">Secreted protein</fullName>
    </recommendedName>
</protein>
<evidence type="ECO:0008006" key="5">
    <source>
        <dbReference type="Google" id="ProtNLM"/>
    </source>
</evidence>
<gene>
    <name evidence="3" type="ORF">Q8A67_008322</name>
</gene>
<dbReference type="Proteomes" id="UP001187343">
    <property type="component" value="Unassembled WGS sequence"/>
</dbReference>
<organism evidence="3 4">
    <name type="scientific">Cirrhinus molitorella</name>
    <name type="common">mud carp</name>
    <dbReference type="NCBI Taxonomy" id="172907"/>
    <lineage>
        <taxon>Eukaryota</taxon>
        <taxon>Metazoa</taxon>
        <taxon>Chordata</taxon>
        <taxon>Craniata</taxon>
        <taxon>Vertebrata</taxon>
        <taxon>Euteleostomi</taxon>
        <taxon>Actinopterygii</taxon>
        <taxon>Neopterygii</taxon>
        <taxon>Teleostei</taxon>
        <taxon>Ostariophysi</taxon>
        <taxon>Cypriniformes</taxon>
        <taxon>Cyprinidae</taxon>
        <taxon>Labeoninae</taxon>
        <taxon>Labeonini</taxon>
        <taxon>Cirrhinus</taxon>
    </lineage>
</organism>
<accession>A0AA88TRN6</accession>
<evidence type="ECO:0000256" key="2">
    <source>
        <dbReference type="SAM" id="SignalP"/>
    </source>
</evidence>
<feature type="signal peptide" evidence="2">
    <location>
        <begin position="1"/>
        <end position="24"/>
    </location>
</feature>
<sequence>MAVVGIGSTAVWTLILTAPIHCRGSTEKPGAKFGLVDTHLTPETGGVEERHGRGANTGTGRRGGLGFARSVSF</sequence>
<evidence type="ECO:0000256" key="1">
    <source>
        <dbReference type="SAM" id="MobiDB-lite"/>
    </source>
</evidence>